<dbReference type="InterPro" id="IPR000300">
    <property type="entry name" value="IPPc"/>
</dbReference>
<evidence type="ECO:0000313" key="7">
    <source>
        <dbReference type="Proteomes" id="UP000007798"/>
    </source>
</evidence>
<feature type="region of interest" description="Disordered" evidence="4">
    <location>
        <begin position="567"/>
        <end position="616"/>
    </location>
</feature>
<dbReference type="Proteomes" id="UP000007798">
    <property type="component" value="Unassembled WGS sequence"/>
</dbReference>
<dbReference type="EMBL" id="CH964272">
    <property type="protein sequence ID" value="KRG00143.1"/>
    <property type="molecule type" value="Genomic_DNA"/>
</dbReference>
<name>A0A0Q9WVJ0_DROWI</name>
<reference evidence="6 7" key="1">
    <citation type="journal article" date="2007" name="Nature">
        <title>Evolution of genes and genomes on the Drosophila phylogeny.</title>
        <authorList>
            <consortium name="Drosophila 12 Genomes Consortium"/>
            <person name="Clark A.G."/>
            <person name="Eisen M.B."/>
            <person name="Smith D.R."/>
            <person name="Bergman C.M."/>
            <person name="Oliver B."/>
            <person name="Markow T.A."/>
            <person name="Kaufman T.C."/>
            <person name="Kellis M."/>
            <person name="Gelbart W."/>
            <person name="Iyer V.N."/>
            <person name="Pollard D.A."/>
            <person name="Sackton T.B."/>
            <person name="Larracuente A.M."/>
            <person name="Singh N.D."/>
            <person name="Abad J.P."/>
            <person name="Abt D.N."/>
            <person name="Adryan B."/>
            <person name="Aguade M."/>
            <person name="Akashi H."/>
            <person name="Anderson W.W."/>
            <person name="Aquadro C.F."/>
            <person name="Ardell D.H."/>
            <person name="Arguello R."/>
            <person name="Artieri C.G."/>
            <person name="Barbash D.A."/>
            <person name="Barker D."/>
            <person name="Barsanti P."/>
            <person name="Batterham P."/>
            <person name="Batzoglou S."/>
            <person name="Begun D."/>
            <person name="Bhutkar A."/>
            <person name="Blanco E."/>
            <person name="Bosak S.A."/>
            <person name="Bradley R.K."/>
            <person name="Brand A.D."/>
            <person name="Brent M.R."/>
            <person name="Brooks A.N."/>
            <person name="Brown R.H."/>
            <person name="Butlin R.K."/>
            <person name="Caggese C."/>
            <person name="Calvi B.R."/>
            <person name="Bernardo de Carvalho A."/>
            <person name="Caspi A."/>
            <person name="Castrezana S."/>
            <person name="Celniker S.E."/>
            <person name="Chang J.L."/>
            <person name="Chapple C."/>
            <person name="Chatterji S."/>
            <person name="Chinwalla A."/>
            <person name="Civetta A."/>
            <person name="Clifton S.W."/>
            <person name="Comeron J.M."/>
            <person name="Costello J.C."/>
            <person name="Coyne J.A."/>
            <person name="Daub J."/>
            <person name="David R.G."/>
            <person name="Delcher A.L."/>
            <person name="Delehaunty K."/>
            <person name="Do C.B."/>
            <person name="Ebling H."/>
            <person name="Edwards K."/>
            <person name="Eickbush T."/>
            <person name="Evans J.D."/>
            <person name="Filipski A."/>
            <person name="Findeiss S."/>
            <person name="Freyhult E."/>
            <person name="Fulton L."/>
            <person name="Fulton R."/>
            <person name="Garcia A.C."/>
            <person name="Gardiner A."/>
            <person name="Garfield D.A."/>
            <person name="Garvin B.E."/>
            <person name="Gibson G."/>
            <person name="Gilbert D."/>
            <person name="Gnerre S."/>
            <person name="Godfrey J."/>
            <person name="Good R."/>
            <person name="Gotea V."/>
            <person name="Gravely B."/>
            <person name="Greenberg A.J."/>
            <person name="Griffiths-Jones S."/>
            <person name="Gross S."/>
            <person name="Guigo R."/>
            <person name="Gustafson E.A."/>
            <person name="Haerty W."/>
            <person name="Hahn M.W."/>
            <person name="Halligan D.L."/>
            <person name="Halpern A.L."/>
            <person name="Halter G.M."/>
            <person name="Han M.V."/>
            <person name="Heger A."/>
            <person name="Hillier L."/>
            <person name="Hinrichs A.S."/>
            <person name="Holmes I."/>
            <person name="Hoskins R.A."/>
            <person name="Hubisz M.J."/>
            <person name="Hultmark D."/>
            <person name="Huntley M.A."/>
            <person name="Jaffe D.B."/>
            <person name="Jagadeeshan S."/>
            <person name="Jeck W.R."/>
            <person name="Johnson J."/>
            <person name="Jones C.D."/>
            <person name="Jordan W.C."/>
            <person name="Karpen G.H."/>
            <person name="Kataoka E."/>
            <person name="Keightley P.D."/>
            <person name="Kheradpour P."/>
            <person name="Kirkness E.F."/>
            <person name="Koerich L.B."/>
            <person name="Kristiansen K."/>
            <person name="Kudrna D."/>
            <person name="Kulathinal R.J."/>
            <person name="Kumar S."/>
            <person name="Kwok R."/>
            <person name="Lander E."/>
            <person name="Langley C.H."/>
            <person name="Lapoint R."/>
            <person name="Lazzaro B.P."/>
            <person name="Lee S.J."/>
            <person name="Levesque L."/>
            <person name="Li R."/>
            <person name="Lin C.F."/>
            <person name="Lin M.F."/>
            <person name="Lindblad-Toh K."/>
            <person name="Llopart A."/>
            <person name="Long M."/>
            <person name="Low L."/>
            <person name="Lozovsky E."/>
            <person name="Lu J."/>
            <person name="Luo M."/>
            <person name="Machado C.A."/>
            <person name="Makalowski W."/>
            <person name="Marzo M."/>
            <person name="Matsuda M."/>
            <person name="Matzkin L."/>
            <person name="McAllister B."/>
            <person name="McBride C.S."/>
            <person name="McKernan B."/>
            <person name="McKernan K."/>
            <person name="Mendez-Lago M."/>
            <person name="Minx P."/>
            <person name="Mollenhauer M.U."/>
            <person name="Montooth K."/>
            <person name="Mount S.M."/>
            <person name="Mu X."/>
            <person name="Myers E."/>
            <person name="Negre B."/>
            <person name="Newfeld S."/>
            <person name="Nielsen R."/>
            <person name="Noor M.A."/>
            <person name="O'Grady P."/>
            <person name="Pachter L."/>
            <person name="Papaceit M."/>
            <person name="Parisi M.J."/>
            <person name="Parisi M."/>
            <person name="Parts L."/>
            <person name="Pedersen J.S."/>
            <person name="Pesole G."/>
            <person name="Phillippy A.M."/>
            <person name="Ponting C.P."/>
            <person name="Pop M."/>
            <person name="Porcelli D."/>
            <person name="Powell J.R."/>
            <person name="Prohaska S."/>
            <person name="Pruitt K."/>
            <person name="Puig M."/>
            <person name="Quesneville H."/>
            <person name="Ram K.R."/>
            <person name="Rand D."/>
            <person name="Rasmussen M.D."/>
            <person name="Reed L.K."/>
            <person name="Reenan R."/>
            <person name="Reily A."/>
            <person name="Remington K.A."/>
            <person name="Rieger T.T."/>
            <person name="Ritchie M.G."/>
            <person name="Robin C."/>
            <person name="Rogers Y.H."/>
            <person name="Rohde C."/>
            <person name="Rozas J."/>
            <person name="Rubenfield M.J."/>
            <person name="Ruiz A."/>
            <person name="Russo S."/>
            <person name="Salzberg S.L."/>
            <person name="Sanchez-Gracia A."/>
            <person name="Saranga D.J."/>
            <person name="Sato H."/>
            <person name="Schaeffer S.W."/>
            <person name="Schatz M.C."/>
            <person name="Schlenke T."/>
            <person name="Schwartz R."/>
            <person name="Segarra C."/>
            <person name="Singh R.S."/>
            <person name="Sirot L."/>
            <person name="Sirota M."/>
            <person name="Sisneros N.B."/>
            <person name="Smith C.D."/>
            <person name="Smith T.F."/>
            <person name="Spieth J."/>
            <person name="Stage D.E."/>
            <person name="Stark A."/>
            <person name="Stephan W."/>
            <person name="Strausberg R.L."/>
            <person name="Strempel S."/>
            <person name="Sturgill D."/>
            <person name="Sutton G."/>
            <person name="Sutton G.G."/>
            <person name="Tao W."/>
            <person name="Teichmann S."/>
            <person name="Tobari Y.N."/>
            <person name="Tomimura Y."/>
            <person name="Tsolas J.M."/>
            <person name="Valente V.L."/>
            <person name="Venter E."/>
            <person name="Venter J.C."/>
            <person name="Vicario S."/>
            <person name="Vieira F.G."/>
            <person name="Vilella A.J."/>
            <person name="Villasante A."/>
            <person name="Walenz B."/>
            <person name="Wang J."/>
            <person name="Wasserman M."/>
            <person name="Watts T."/>
            <person name="Wilson D."/>
            <person name="Wilson R.K."/>
            <person name="Wing R.A."/>
            <person name="Wolfner M.F."/>
            <person name="Wong A."/>
            <person name="Wong G.K."/>
            <person name="Wu C.I."/>
            <person name="Wu G."/>
            <person name="Yamamoto D."/>
            <person name="Yang H.P."/>
            <person name="Yang S.P."/>
            <person name="Yorke J.A."/>
            <person name="Yoshida K."/>
            <person name="Zdobnov E."/>
            <person name="Zhang P."/>
            <person name="Zhang Y."/>
            <person name="Zimin A.V."/>
            <person name="Baldwin J."/>
            <person name="Abdouelleil A."/>
            <person name="Abdulkadir J."/>
            <person name="Abebe A."/>
            <person name="Abera B."/>
            <person name="Abreu J."/>
            <person name="Acer S.C."/>
            <person name="Aftuck L."/>
            <person name="Alexander A."/>
            <person name="An P."/>
            <person name="Anderson E."/>
            <person name="Anderson S."/>
            <person name="Arachi H."/>
            <person name="Azer M."/>
            <person name="Bachantsang P."/>
            <person name="Barry A."/>
            <person name="Bayul T."/>
            <person name="Berlin A."/>
            <person name="Bessette D."/>
            <person name="Bloom T."/>
            <person name="Blye J."/>
            <person name="Boguslavskiy L."/>
            <person name="Bonnet C."/>
            <person name="Boukhgalter B."/>
            <person name="Bourzgui I."/>
            <person name="Brown A."/>
            <person name="Cahill P."/>
            <person name="Channer S."/>
            <person name="Cheshatsang Y."/>
            <person name="Chuda L."/>
            <person name="Citroen M."/>
            <person name="Collymore A."/>
            <person name="Cooke P."/>
            <person name="Costello M."/>
            <person name="D'Aco K."/>
            <person name="Daza R."/>
            <person name="De Haan G."/>
            <person name="DeGray S."/>
            <person name="DeMaso C."/>
            <person name="Dhargay N."/>
            <person name="Dooley K."/>
            <person name="Dooley E."/>
            <person name="Doricent M."/>
            <person name="Dorje P."/>
            <person name="Dorjee K."/>
            <person name="Dupes A."/>
            <person name="Elong R."/>
            <person name="Falk J."/>
            <person name="Farina A."/>
            <person name="Faro S."/>
            <person name="Ferguson D."/>
            <person name="Fisher S."/>
            <person name="Foley C.D."/>
            <person name="Franke A."/>
            <person name="Friedrich D."/>
            <person name="Gadbois L."/>
            <person name="Gearin G."/>
            <person name="Gearin C.R."/>
            <person name="Giannoukos G."/>
            <person name="Goode T."/>
            <person name="Graham J."/>
            <person name="Grandbois E."/>
            <person name="Grewal S."/>
            <person name="Gyaltsen K."/>
            <person name="Hafez N."/>
            <person name="Hagos B."/>
            <person name="Hall J."/>
            <person name="Henson C."/>
            <person name="Hollinger A."/>
            <person name="Honan T."/>
            <person name="Huard M.D."/>
            <person name="Hughes L."/>
            <person name="Hurhula B."/>
            <person name="Husby M.E."/>
            <person name="Kamat A."/>
            <person name="Kanga B."/>
            <person name="Kashin S."/>
            <person name="Khazanovich D."/>
            <person name="Kisner P."/>
            <person name="Lance K."/>
            <person name="Lara M."/>
            <person name="Lee W."/>
            <person name="Lennon N."/>
            <person name="Letendre F."/>
            <person name="LeVine R."/>
            <person name="Lipovsky A."/>
            <person name="Liu X."/>
            <person name="Liu J."/>
            <person name="Liu S."/>
            <person name="Lokyitsang T."/>
            <person name="Lokyitsang Y."/>
            <person name="Lubonja R."/>
            <person name="Lui A."/>
            <person name="MacDonald P."/>
            <person name="Magnisalis V."/>
            <person name="Maru K."/>
            <person name="Matthews C."/>
            <person name="McCusker W."/>
            <person name="McDonough S."/>
            <person name="Mehta T."/>
            <person name="Meldrim J."/>
            <person name="Meneus L."/>
            <person name="Mihai O."/>
            <person name="Mihalev A."/>
            <person name="Mihova T."/>
            <person name="Mittelman R."/>
            <person name="Mlenga V."/>
            <person name="Montmayeur A."/>
            <person name="Mulrain L."/>
            <person name="Navidi A."/>
            <person name="Naylor J."/>
            <person name="Negash T."/>
            <person name="Nguyen T."/>
            <person name="Nguyen N."/>
            <person name="Nicol R."/>
            <person name="Norbu C."/>
            <person name="Norbu N."/>
            <person name="Novod N."/>
            <person name="O'Neill B."/>
            <person name="Osman S."/>
            <person name="Markiewicz E."/>
            <person name="Oyono O.L."/>
            <person name="Patti C."/>
            <person name="Phunkhang P."/>
            <person name="Pierre F."/>
            <person name="Priest M."/>
            <person name="Raghuraman S."/>
            <person name="Rege F."/>
            <person name="Reyes R."/>
            <person name="Rise C."/>
            <person name="Rogov P."/>
            <person name="Ross K."/>
            <person name="Ryan E."/>
            <person name="Settipalli S."/>
            <person name="Shea T."/>
            <person name="Sherpa N."/>
            <person name="Shi L."/>
            <person name="Shih D."/>
            <person name="Sparrow T."/>
            <person name="Spaulding J."/>
            <person name="Stalker J."/>
            <person name="Stange-Thomann N."/>
            <person name="Stavropoulos S."/>
            <person name="Stone C."/>
            <person name="Strader C."/>
            <person name="Tesfaye S."/>
            <person name="Thomson T."/>
            <person name="Thoulutsang Y."/>
            <person name="Thoulutsang D."/>
            <person name="Topham K."/>
            <person name="Topping I."/>
            <person name="Tsamla T."/>
            <person name="Vassiliev H."/>
            <person name="Vo A."/>
            <person name="Wangchuk T."/>
            <person name="Wangdi T."/>
            <person name="Weiand M."/>
            <person name="Wilkinson J."/>
            <person name="Wilson A."/>
            <person name="Yadav S."/>
            <person name="Young G."/>
            <person name="Yu Q."/>
            <person name="Zembek L."/>
            <person name="Zhong D."/>
            <person name="Zimmer A."/>
            <person name="Zwirko Z."/>
            <person name="Jaffe D.B."/>
            <person name="Alvarez P."/>
            <person name="Brockman W."/>
            <person name="Butler J."/>
            <person name="Chin C."/>
            <person name="Gnerre S."/>
            <person name="Grabherr M."/>
            <person name="Kleber M."/>
            <person name="Mauceli E."/>
            <person name="MacCallum I."/>
        </authorList>
    </citation>
    <scope>NUCLEOTIDE SEQUENCE [LARGE SCALE GENOMIC DNA]</scope>
    <source>
        <strain evidence="7">Tucson 14030-0811.24</strain>
    </source>
</reference>
<sequence length="815" mass="93030">MEAEENVPTDTELLLVTANVGSLFEDPERLLTIWLEEFFAKISQVHPKFIALHLQEVGGKTYEKSMECVQEFIRRLCDANVMTDYIHVRIYMDEDFQSPEHFTALGNVYFAHRDIENIRIWNFLTHGWEDKLNQTNDKHIYSGNIETIPTKEKSKFPQHFFPECKWSRKGFMRTRWEINNTVFDLVNIHLFHDASNLAACEDFPSVYCKTRRRALVHTIERFHLDDKNGTVPFFLFGDFNFRCDTEGVVKELTQNLTAHRVQSMKSDSNKIHYRNTIGNNVLTVGKKEFSHADHQLKFKEDWLKNFDRELEPLKEILVEYPISFVPSYPFEEDPEMPTDYMSTRCPAWCDRILMSPQVSEIIQNDDWDYNMIGESICMGDHKPIYLTVRLKPNKGTYRSCDCNYTYSCANNNNNSASAVPIAKCKYCPYSNTIYKDVVNECKILANTAQKSSVKIKHNPLKIRHDEDAQGGHSSRHPAVSINVIDSDNICVCMCAHLSSTNPLNDDSNGETIKTEPIEGTICPLCCNMIKQQPVTHRYRLLSKRVVLSEDIIVNRIDTQHLSTYYEHAHDDPYTPDSDSHSPYPEVPSTSTTTSSNSRSPFEHRLPRDDSGIDECHEKYTPTKSEIVLTNNPASEKQSRGAVTPGQLKSRLEDLQRLSIHNKDENDPVMGKGDADQVEAICTPNAVPTRPRRNSSVFPMCLCVCYLNCVFETGLSFIVVGPGNPKSCCIIPEPLKVLVDQTLVDECLWMEQSNVDEATKSPHLIPKSHYVLVKPVIDNSTQNIREGEIDSAKDENPDCKGGLETDNAVLLKETTV</sequence>
<dbReference type="STRING" id="7260.A0A0Q9WVJ0"/>
<proteinExistence type="inferred from homology"/>
<evidence type="ECO:0000256" key="4">
    <source>
        <dbReference type="SAM" id="MobiDB-lite"/>
    </source>
</evidence>
<evidence type="ECO:0000256" key="3">
    <source>
        <dbReference type="ARBA" id="ARBA00023599"/>
    </source>
</evidence>
<organism evidence="6 7">
    <name type="scientific">Drosophila willistoni</name>
    <name type="common">Fruit fly</name>
    <dbReference type="NCBI Taxonomy" id="7260"/>
    <lineage>
        <taxon>Eukaryota</taxon>
        <taxon>Metazoa</taxon>
        <taxon>Ecdysozoa</taxon>
        <taxon>Arthropoda</taxon>
        <taxon>Hexapoda</taxon>
        <taxon>Insecta</taxon>
        <taxon>Pterygota</taxon>
        <taxon>Neoptera</taxon>
        <taxon>Endopterygota</taxon>
        <taxon>Diptera</taxon>
        <taxon>Brachycera</taxon>
        <taxon>Muscomorpha</taxon>
        <taxon>Ephydroidea</taxon>
        <taxon>Drosophilidae</taxon>
        <taxon>Drosophila</taxon>
        <taxon>Sophophora</taxon>
    </lineage>
</organism>
<dbReference type="FunCoup" id="A0A0Q9WVJ0">
    <property type="interactions" value="275"/>
</dbReference>
<evidence type="ECO:0000256" key="2">
    <source>
        <dbReference type="ARBA" id="ARBA00022801"/>
    </source>
</evidence>
<feature type="compositionally biased region" description="Low complexity" evidence="4">
    <location>
        <begin position="581"/>
        <end position="599"/>
    </location>
</feature>
<accession>A0A0Q9WVJ0</accession>
<feature type="domain" description="Inositol polyphosphate-related phosphatase" evidence="5">
    <location>
        <begin position="9"/>
        <end position="396"/>
    </location>
</feature>
<feature type="compositionally biased region" description="Basic and acidic residues" evidence="4">
    <location>
        <begin position="600"/>
        <end position="616"/>
    </location>
</feature>
<dbReference type="InParanoid" id="A0A0Q9WVJ0"/>
<dbReference type="GO" id="GO:0046856">
    <property type="term" value="P:phosphatidylinositol dephosphorylation"/>
    <property type="evidence" value="ECO:0007669"/>
    <property type="project" value="InterPro"/>
</dbReference>
<comment type="similarity">
    <text evidence="3">Belongs to the inositol 1,4,5-trisphosphate 5-phosphatase type I family.</text>
</comment>
<dbReference type="SUPFAM" id="SSF56219">
    <property type="entry name" value="DNase I-like"/>
    <property type="match status" value="1"/>
</dbReference>
<keyword evidence="2" id="KW-0378">Hydrolase</keyword>
<evidence type="ECO:0000259" key="5">
    <source>
        <dbReference type="SMART" id="SM00128"/>
    </source>
</evidence>
<dbReference type="EC" id="3.1.3.56" evidence="1"/>
<dbReference type="SMART" id="SM00128">
    <property type="entry name" value="IPPc"/>
    <property type="match status" value="1"/>
</dbReference>
<dbReference type="PANTHER" id="PTHR12997:SF2">
    <property type="entry name" value="INOSITOL POLYPHOSPHATE-5-PHOSPHATASE A"/>
    <property type="match status" value="1"/>
</dbReference>
<dbReference type="Pfam" id="PF22669">
    <property type="entry name" value="Exo_endo_phos2"/>
    <property type="match status" value="1"/>
</dbReference>
<dbReference type="PANTHER" id="PTHR12997">
    <property type="entry name" value="TYPE I INOSITOL-1,4,5-TRISPHOSPHATE 5-PHOSPHATASE"/>
    <property type="match status" value="1"/>
</dbReference>
<dbReference type="InterPro" id="IPR039737">
    <property type="entry name" value="INPP5A"/>
</dbReference>
<gene>
    <name evidence="6" type="primary">Dwil\GK27125</name>
    <name evidence="6" type="ORF">Dwil_GK27125</name>
</gene>
<dbReference type="Gene3D" id="3.60.10.10">
    <property type="entry name" value="Endonuclease/exonuclease/phosphatase"/>
    <property type="match status" value="1"/>
</dbReference>
<dbReference type="AlphaFoldDB" id="A0A0Q9WVJ0"/>
<dbReference type="InterPro" id="IPR036691">
    <property type="entry name" value="Endo/exonu/phosph_ase_sf"/>
</dbReference>
<keyword evidence="7" id="KW-1185">Reference proteome</keyword>
<dbReference type="OrthoDB" id="5780965at2759"/>
<dbReference type="GO" id="GO:0004445">
    <property type="term" value="F:inositol-polyphosphate 5-phosphatase activity"/>
    <property type="evidence" value="ECO:0007669"/>
    <property type="project" value="UniProtKB-EC"/>
</dbReference>
<evidence type="ECO:0000313" key="6">
    <source>
        <dbReference type="EMBL" id="KRG00143.1"/>
    </source>
</evidence>
<evidence type="ECO:0000256" key="1">
    <source>
        <dbReference type="ARBA" id="ARBA00012997"/>
    </source>
</evidence>
<protein>
    <recommendedName>
        <fullName evidence="1">inositol-polyphosphate 5-phosphatase</fullName>
        <ecNumber evidence="1">3.1.3.56</ecNumber>
    </recommendedName>
</protein>